<name>A0ABV9T6C2_9BACT</name>
<organism evidence="1 2">
    <name type="scientific">Negadavirga shengliensis</name>
    <dbReference type="NCBI Taxonomy" id="1389218"/>
    <lineage>
        <taxon>Bacteria</taxon>
        <taxon>Pseudomonadati</taxon>
        <taxon>Bacteroidota</taxon>
        <taxon>Cytophagia</taxon>
        <taxon>Cytophagales</taxon>
        <taxon>Cyclobacteriaceae</taxon>
        <taxon>Negadavirga</taxon>
    </lineage>
</organism>
<gene>
    <name evidence="1" type="ORF">ACFPFU_20315</name>
</gene>
<evidence type="ECO:0000313" key="2">
    <source>
        <dbReference type="Proteomes" id="UP001595818"/>
    </source>
</evidence>
<dbReference type="Proteomes" id="UP001595818">
    <property type="component" value="Unassembled WGS sequence"/>
</dbReference>
<sequence>MEEFVLRKIENYSRQTSSQLTREIRWFFGTENPQKHRLKERYLTHADFQHRIDTYYPIPGRIDWGLKSREGKYELKRLIAAYEPLRFSKTAAGKHEGWEKWEITGEEIKDWEAWISDNGLQPFSLEKRRWVSKMQLDSEGKVEMHGYNVRFEKGCQIEYTELSWDSRVCFTFGLELFGGEVWDKFLSFFSSVFENQTLKLENSYGYPCFIEKILGKSR</sequence>
<comment type="caution">
    <text evidence="1">The sequence shown here is derived from an EMBL/GenBank/DDBJ whole genome shotgun (WGS) entry which is preliminary data.</text>
</comment>
<evidence type="ECO:0000313" key="1">
    <source>
        <dbReference type="EMBL" id="MFC4874062.1"/>
    </source>
</evidence>
<protein>
    <recommendedName>
        <fullName evidence="3">CYTH domain-containing protein</fullName>
    </recommendedName>
</protein>
<keyword evidence="2" id="KW-1185">Reference proteome</keyword>
<accession>A0ABV9T6C2</accession>
<dbReference type="EMBL" id="JBHSJJ010000015">
    <property type="protein sequence ID" value="MFC4874062.1"/>
    <property type="molecule type" value="Genomic_DNA"/>
</dbReference>
<evidence type="ECO:0008006" key="3">
    <source>
        <dbReference type="Google" id="ProtNLM"/>
    </source>
</evidence>
<proteinExistence type="predicted"/>
<reference evidence="2" key="1">
    <citation type="journal article" date="2019" name="Int. J. Syst. Evol. Microbiol.">
        <title>The Global Catalogue of Microorganisms (GCM) 10K type strain sequencing project: providing services to taxonomists for standard genome sequencing and annotation.</title>
        <authorList>
            <consortium name="The Broad Institute Genomics Platform"/>
            <consortium name="The Broad Institute Genome Sequencing Center for Infectious Disease"/>
            <person name="Wu L."/>
            <person name="Ma J."/>
        </authorList>
    </citation>
    <scope>NUCLEOTIDE SEQUENCE [LARGE SCALE GENOMIC DNA]</scope>
    <source>
        <strain evidence="2">CGMCC 4.7466</strain>
    </source>
</reference>
<dbReference type="RefSeq" id="WP_377067546.1">
    <property type="nucleotide sequence ID" value="NZ_JBHSJJ010000015.1"/>
</dbReference>